<dbReference type="GO" id="GO:0005886">
    <property type="term" value="C:plasma membrane"/>
    <property type="evidence" value="ECO:0007669"/>
    <property type="project" value="UniProtKB-SubCell"/>
</dbReference>
<evidence type="ECO:0000256" key="3">
    <source>
        <dbReference type="ARBA" id="ARBA00022692"/>
    </source>
</evidence>
<comment type="subcellular location">
    <subcellularLocation>
        <location evidence="1">Cell membrane</location>
        <topology evidence="1">Multi-pass membrane protein</topology>
    </subcellularLocation>
</comment>
<keyword evidence="5 7" id="KW-0472">Membrane</keyword>
<gene>
    <name evidence="10" type="ORF">Dia5BBH33_07920</name>
</gene>
<dbReference type="Pfam" id="PF02687">
    <property type="entry name" value="FtsX"/>
    <property type="match status" value="1"/>
</dbReference>
<dbReference type="RefSeq" id="WP_022381964.1">
    <property type="nucleotide sequence ID" value="NZ_AP019697.1"/>
</dbReference>
<feature type="transmembrane region" description="Helical" evidence="7">
    <location>
        <begin position="363"/>
        <end position="387"/>
    </location>
</feature>
<feature type="domain" description="MacB-like periplasmic core" evidence="9">
    <location>
        <begin position="23"/>
        <end position="243"/>
    </location>
</feature>
<dbReference type="InterPro" id="IPR003838">
    <property type="entry name" value="ABC3_permease_C"/>
</dbReference>
<evidence type="ECO:0000259" key="8">
    <source>
        <dbReference type="Pfam" id="PF02687"/>
    </source>
</evidence>
<evidence type="ECO:0000256" key="5">
    <source>
        <dbReference type="ARBA" id="ARBA00023136"/>
    </source>
</evidence>
<evidence type="ECO:0000313" key="11">
    <source>
        <dbReference type="Proteomes" id="UP000320585"/>
    </source>
</evidence>
<proteinExistence type="inferred from homology"/>
<accession>A0A8D4UU29</accession>
<comment type="similarity">
    <text evidence="6">Belongs to the ABC-4 integral membrane protein family.</text>
</comment>
<dbReference type="GO" id="GO:0022857">
    <property type="term" value="F:transmembrane transporter activity"/>
    <property type="evidence" value="ECO:0007669"/>
    <property type="project" value="TreeGrafter"/>
</dbReference>
<organism evidence="10 11">
    <name type="scientific">Dialister hominis</name>
    <dbReference type="NCBI Taxonomy" id="2582419"/>
    <lineage>
        <taxon>Bacteria</taxon>
        <taxon>Bacillati</taxon>
        <taxon>Bacillota</taxon>
        <taxon>Negativicutes</taxon>
        <taxon>Veillonellales</taxon>
        <taxon>Veillonellaceae</taxon>
        <taxon>Dialister</taxon>
    </lineage>
</organism>
<dbReference type="PANTHER" id="PTHR30572:SF4">
    <property type="entry name" value="ABC TRANSPORTER PERMEASE YTRF"/>
    <property type="match status" value="1"/>
</dbReference>
<feature type="transmembrane region" description="Helical" evidence="7">
    <location>
        <begin position="324"/>
        <end position="351"/>
    </location>
</feature>
<feature type="domain" description="ABC3 transporter permease C-terminal" evidence="8">
    <location>
        <begin position="284"/>
        <end position="397"/>
    </location>
</feature>
<evidence type="ECO:0000256" key="7">
    <source>
        <dbReference type="SAM" id="Phobius"/>
    </source>
</evidence>
<evidence type="ECO:0000256" key="1">
    <source>
        <dbReference type="ARBA" id="ARBA00004651"/>
    </source>
</evidence>
<evidence type="ECO:0000256" key="4">
    <source>
        <dbReference type="ARBA" id="ARBA00022989"/>
    </source>
</evidence>
<keyword evidence="3 7" id="KW-0812">Transmembrane</keyword>
<name>A0A8D4UU29_9FIRM</name>
<keyword evidence="4 7" id="KW-1133">Transmembrane helix</keyword>
<protein>
    <submittedName>
        <fullName evidence="10">ABC transporter permease</fullName>
    </submittedName>
</protein>
<dbReference type="Pfam" id="PF12704">
    <property type="entry name" value="MacB_PCD"/>
    <property type="match status" value="1"/>
</dbReference>
<dbReference type="InterPro" id="IPR050250">
    <property type="entry name" value="Macrolide_Exporter_MacB"/>
</dbReference>
<sequence length="404" mass="43925">MTNIYFESVLMAWSSIISNKMRSLLTMLGIIIGVAAVIALMSIGYGVQSSIESNISSLGTNTITITPGTGRKPGIRPAAGSMQTLTYKDYEAIKNLPNISYAAPLVNTSYVVVNGNKNWTTRIYGCTEDYAKLSDLNVSEGRFWTAREYNERARVAVIGQTVATSLFGEESPIGQKIRINGDPFTVIGLLEAKGYSFMDQDDRILIPFTTVQERMLHITYVNNIAISSENSSDLSQIETDVTNLLRLRHHIATGADDDFSIQNSQDLLKTMESTTRTLTIFLGSIAAISLLVGGIGIMNIMLVSVTERTKEIGIRKALGATYEMIIVQFLIESVTVSVAGGLIGVILGIIISKIIPYVSTLTTVLTVTPILGSFLFSVLIGLIFGIYPAQKAAKLNPIDALHYE</sequence>
<dbReference type="InterPro" id="IPR025857">
    <property type="entry name" value="MacB_PCD"/>
</dbReference>
<dbReference type="GeneID" id="92716011"/>
<reference evidence="11" key="1">
    <citation type="submission" date="2019-05" db="EMBL/GenBank/DDBJ databases">
        <title>Complete genome sequencing of Dialister sp. strain 5BBH33.</title>
        <authorList>
            <person name="Sakamoto M."/>
            <person name="Murakami T."/>
            <person name="Mori H."/>
        </authorList>
    </citation>
    <scope>NUCLEOTIDE SEQUENCE [LARGE SCALE GENOMIC DNA]</scope>
    <source>
        <strain evidence="11">5BBH33</strain>
    </source>
</reference>
<dbReference type="OrthoDB" id="9770099at2"/>
<keyword evidence="11" id="KW-1185">Reference proteome</keyword>
<feature type="transmembrane region" description="Helical" evidence="7">
    <location>
        <begin position="278"/>
        <end position="303"/>
    </location>
</feature>
<dbReference type="Proteomes" id="UP000320585">
    <property type="component" value="Chromosome"/>
</dbReference>
<evidence type="ECO:0000256" key="6">
    <source>
        <dbReference type="ARBA" id="ARBA00038076"/>
    </source>
</evidence>
<dbReference type="PANTHER" id="PTHR30572">
    <property type="entry name" value="MEMBRANE COMPONENT OF TRANSPORTER-RELATED"/>
    <property type="match status" value="1"/>
</dbReference>
<feature type="transmembrane region" description="Helical" evidence="7">
    <location>
        <begin position="24"/>
        <end position="47"/>
    </location>
</feature>
<dbReference type="AlphaFoldDB" id="A0A8D4UU29"/>
<evidence type="ECO:0000259" key="9">
    <source>
        <dbReference type="Pfam" id="PF12704"/>
    </source>
</evidence>
<evidence type="ECO:0000256" key="2">
    <source>
        <dbReference type="ARBA" id="ARBA00022475"/>
    </source>
</evidence>
<dbReference type="KEGG" id="dho:Dia5BBH33_07920"/>
<keyword evidence="2" id="KW-1003">Cell membrane</keyword>
<evidence type="ECO:0000313" key="10">
    <source>
        <dbReference type="EMBL" id="BBK24857.1"/>
    </source>
</evidence>
<dbReference type="EMBL" id="AP019697">
    <property type="protein sequence ID" value="BBK24857.1"/>
    <property type="molecule type" value="Genomic_DNA"/>
</dbReference>